<accession>A0A7W7FJR6</accession>
<protein>
    <submittedName>
        <fullName evidence="1">Uncharacterized protein</fullName>
    </submittedName>
</protein>
<dbReference type="AlphaFoldDB" id="A0A7W7FJR6"/>
<keyword evidence="2" id="KW-1185">Reference proteome</keyword>
<reference evidence="1 2" key="1">
    <citation type="submission" date="2020-08" db="EMBL/GenBank/DDBJ databases">
        <title>Sequencing the genomes of 1000 actinobacteria strains.</title>
        <authorList>
            <person name="Klenk H.-P."/>
        </authorList>
    </citation>
    <scope>NUCLEOTIDE SEQUENCE [LARGE SCALE GENOMIC DNA]</scope>
    <source>
        <strain evidence="1 2">DSM 24947</strain>
    </source>
</reference>
<organism evidence="1 2">
    <name type="scientific">Microbacterium marinum</name>
    <dbReference type="NCBI Taxonomy" id="421115"/>
    <lineage>
        <taxon>Bacteria</taxon>
        <taxon>Bacillati</taxon>
        <taxon>Actinomycetota</taxon>
        <taxon>Actinomycetes</taxon>
        <taxon>Micrococcales</taxon>
        <taxon>Microbacteriaceae</taxon>
        <taxon>Microbacterium</taxon>
    </lineage>
</organism>
<dbReference type="EMBL" id="JACHMD010000001">
    <property type="protein sequence ID" value="MBB4665544.1"/>
    <property type="molecule type" value="Genomic_DNA"/>
</dbReference>
<evidence type="ECO:0000313" key="2">
    <source>
        <dbReference type="Proteomes" id="UP000573729"/>
    </source>
</evidence>
<dbReference type="RefSeq" id="WP_184214529.1">
    <property type="nucleotide sequence ID" value="NZ_JACHMD010000001.1"/>
</dbReference>
<dbReference type="Proteomes" id="UP000573729">
    <property type="component" value="Unassembled WGS sequence"/>
</dbReference>
<name>A0A7W7FJR6_9MICO</name>
<proteinExistence type="predicted"/>
<sequence>MSIPDGWLPIPFALTADAAEAVAPELLAASGAVPGEGADVDEATHFLAAAMARLPVTTRVAARMWHGFGEVATGVVADLSVEERAADTLDAAAPADFPHADLQRREAHDDGALVTLSVVTPAGAPEVAFLLRVQVPTSDGLVRIVDVLDRDTRALGAVWDDALQLARG</sequence>
<comment type="caution">
    <text evidence="1">The sequence shown here is derived from an EMBL/GenBank/DDBJ whole genome shotgun (WGS) entry which is preliminary data.</text>
</comment>
<evidence type="ECO:0000313" key="1">
    <source>
        <dbReference type="EMBL" id="MBB4665544.1"/>
    </source>
</evidence>
<gene>
    <name evidence="1" type="ORF">BKA24_000253</name>
</gene>